<sequence length="292" mass="32601">MSEYWKSTPKYWCKHCKTYVRDTKLEKTSHDATPKHPGNLKRFLRDLHCGHERDERDKQRAKDEVEGLNGVVSGSSGSAAEGSTIKADDTGREKVTNGAASCHGVAVPEDFRRELALAGGWQTLSERPVNSKALKKEEDDDDVKPSNLNIGVRKRKFEGEEEEEEAGESVLRRGWGSTKRTFPCDGEDDLDTLLERTRVVRRRDEALRDAGSCDAKESSLDLPERRIASTEGMKESPKGLTIKEEELMGFSLDLAAASEHGLIDASVFKTEDDSVGSGVVFKKRKPKHLRQK</sequence>
<accession>A0A5M8PXQ4</accession>
<dbReference type="GO" id="GO:0008270">
    <property type="term" value="F:zinc ion binding"/>
    <property type="evidence" value="ECO:0007669"/>
    <property type="project" value="UniProtKB-KW"/>
</dbReference>
<dbReference type="EMBL" id="VXIT01000002">
    <property type="protein sequence ID" value="KAA6414473.1"/>
    <property type="molecule type" value="Genomic_DNA"/>
</dbReference>
<dbReference type="InterPro" id="IPR040023">
    <property type="entry name" value="WBP4"/>
</dbReference>
<dbReference type="GO" id="GO:0000398">
    <property type="term" value="P:mRNA splicing, via spliceosome"/>
    <property type="evidence" value="ECO:0007669"/>
    <property type="project" value="InterPro"/>
</dbReference>
<feature type="compositionally biased region" description="Basic and acidic residues" evidence="4">
    <location>
        <begin position="51"/>
        <end position="65"/>
    </location>
</feature>
<dbReference type="PANTHER" id="PTHR13173">
    <property type="entry name" value="WW DOMAIN BINDING PROTEIN 4"/>
    <property type="match status" value="1"/>
</dbReference>
<dbReference type="GO" id="GO:0071011">
    <property type="term" value="C:precatalytic spliceosome"/>
    <property type="evidence" value="ECO:0007669"/>
    <property type="project" value="TreeGrafter"/>
</dbReference>
<keyword evidence="3" id="KW-0862">Zinc</keyword>
<dbReference type="SMART" id="SM00451">
    <property type="entry name" value="ZnF_U1"/>
    <property type="match status" value="1"/>
</dbReference>
<dbReference type="InterPro" id="IPR036236">
    <property type="entry name" value="Znf_C2H2_sf"/>
</dbReference>
<dbReference type="AlphaFoldDB" id="A0A5M8PXQ4"/>
<evidence type="ECO:0000256" key="3">
    <source>
        <dbReference type="ARBA" id="ARBA00022833"/>
    </source>
</evidence>
<evidence type="ECO:0000256" key="2">
    <source>
        <dbReference type="ARBA" id="ARBA00022771"/>
    </source>
</evidence>
<dbReference type="Pfam" id="PF06220">
    <property type="entry name" value="zf-U1"/>
    <property type="match status" value="1"/>
</dbReference>
<keyword evidence="1" id="KW-0479">Metal-binding</keyword>
<protein>
    <recommendedName>
        <fullName evidence="5">U1-type domain-containing protein</fullName>
    </recommendedName>
</protein>
<dbReference type="GO" id="GO:0003723">
    <property type="term" value="F:RNA binding"/>
    <property type="evidence" value="ECO:0007669"/>
    <property type="project" value="TreeGrafter"/>
</dbReference>
<dbReference type="OrthoDB" id="191651at2759"/>
<dbReference type="SUPFAM" id="SSF57667">
    <property type="entry name" value="beta-beta-alpha zinc fingers"/>
    <property type="match status" value="1"/>
</dbReference>
<dbReference type="InterPro" id="IPR013085">
    <property type="entry name" value="U1-CZ_Znf_C2H2"/>
</dbReference>
<dbReference type="PANTHER" id="PTHR13173:SF10">
    <property type="entry name" value="WW DOMAIN-BINDING PROTEIN 4"/>
    <property type="match status" value="1"/>
</dbReference>
<feature type="compositionally biased region" description="Low complexity" evidence="4">
    <location>
        <begin position="67"/>
        <end position="83"/>
    </location>
</feature>
<evidence type="ECO:0000256" key="1">
    <source>
        <dbReference type="ARBA" id="ARBA00022723"/>
    </source>
</evidence>
<dbReference type="Proteomes" id="UP000324767">
    <property type="component" value="Unassembled WGS sequence"/>
</dbReference>
<evidence type="ECO:0000256" key="4">
    <source>
        <dbReference type="SAM" id="MobiDB-lite"/>
    </source>
</evidence>
<feature type="domain" description="U1-type" evidence="5">
    <location>
        <begin position="8"/>
        <end position="43"/>
    </location>
</feature>
<feature type="region of interest" description="Disordered" evidence="4">
    <location>
        <begin position="51"/>
        <end position="90"/>
    </location>
</feature>
<evidence type="ECO:0000313" key="6">
    <source>
        <dbReference type="EMBL" id="KAA6414473.1"/>
    </source>
</evidence>
<proteinExistence type="predicted"/>
<keyword evidence="2" id="KW-0863">Zinc-finger</keyword>
<evidence type="ECO:0000259" key="5">
    <source>
        <dbReference type="SMART" id="SM00451"/>
    </source>
</evidence>
<name>A0A5M8PXQ4_9LECA</name>
<organism evidence="6 7">
    <name type="scientific">Lasallia pustulata</name>
    <dbReference type="NCBI Taxonomy" id="136370"/>
    <lineage>
        <taxon>Eukaryota</taxon>
        <taxon>Fungi</taxon>
        <taxon>Dikarya</taxon>
        <taxon>Ascomycota</taxon>
        <taxon>Pezizomycotina</taxon>
        <taxon>Lecanoromycetes</taxon>
        <taxon>OSLEUM clade</taxon>
        <taxon>Umbilicariomycetidae</taxon>
        <taxon>Umbilicariales</taxon>
        <taxon>Umbilicariaceae</taxon>
        <taxon>Lasallia</taxon>
    </lineage>
</organism>
<comment type="caution">
    <text evidence="6">The sequence shown here is derived from an EMBL/GenBank/DDBJ whole genome shotgun (WGS) entry which is preliminary data.</text>
</comment>
<dbReference type="InterPro" id="IPR003604">
    <property type="entry name" value="Matrin/U1-like-C_Znf_C2H2"/>
</dbReference>
<reference evidence="6 7" key="1">
    <citation type="submission" date="2019-09" db="EMBL/GenBank/DDBJ databases">
        <title>The hologenome of the rock-dwelling lichen Lasallia pustulata.</title>
        <authorList>
            <person name="Greshake Tzovaras B."/>
            <person name="Segers F."/>
            <person name="Bicker A."/>
            <person name="Dal Grande F."/>
            <person name="Otte J."/>
            <person name="Hankeln T."/>
            <person name="Schmitt I."/>
            <person name="Ebersberger I."/>
        </authorList>
    </citation>
    <scope>NUCLEOTIDE SEQUENCE [LARGE SCALE GENOMIC DNA]</scope>
    <source>
        <strain evidence="6">A1-1</strain>
    </source>
</reference>
<gene>
    <name evidence="6" type="ORF">FRX48_01222</name>
</gene>
<evidence type="ECO:0000313" key="7">
    <source>
        <dbReference type="Proteomes" id="UP000324767"/>
    </source>
</evidence>